<dbReference type="GO" id="GO:0031683">
    <property type="term" value="F:G-protein beta/gamma-subunit complex binding"/>
    <property type="evidence" value="ECO:0007669"/>
    <property type="project" value="InterPro"/>
</dbReference>
<keyword evidence="4 9" id="KW-0547">Nucleotide-binding</keyword>
<keyword evidence="8" id="KW-0807">Transducer</keyword>
<dbReference type="FunFam" id="1.10.400.10:FF:000007">
    <property type="entry name" value="Guanine nucleotide-binding protein subunit alpha"/>
    <property type="match status" value="1"/>
</dbReference>
<name>S2JRJ1_MUCC1</name>
<proteinExistence type="predicted"/>
<dbReference type="Proteomes" id="UP000014254">
    <property type="component" value="Unassembled WGS sequence"/>
</dbReference>
<dbReference type="GO" id="GO:0003924">
    <property type="term" value="F:GTPase activity"/>
    <property type="evidence" value="ECO:0007669"/>
    <property type="project" value="InterPro"/>
</dbReference>
<evidence type="ECO:0000256" key="1">
    <source>
        <dbReference type="ARBA" id="ARBA00011356"/>
    </source>
</evidence>
<evidence type="ECO:0000256" key="5">
    <source>
        <dbReference type="ARBA" id="ARBA00022842"/>
    </source>
</evidence>
<dbReference type="InterPro" id="IPR027417">
    <property type="entry name" value="P-loop_NTPase"/>
</dbReference>
<feature type="binding site" evidence="9">
    <location>
        <begin position="202"/>
        <end position="206"/>
    </location>
    <ligand>
        <name>GTP</name>
        <dbReference type="ChEBI" id="CHEBI:37565"/>
    </ligand>
</feature>
<dbReference type="FunFam" id="3.40.50.300:FF:000692">
    <property type="entry name" value="Guanine nucleotide-binding protein subunit alpha"/>
    <property type="match status" value="1"/>
</dbReference>
<evidence type="ECO:0000256" key="10">
    <source>
        <dbReference type="PIRSR" id="PIRSR601019-2"/>
    </source>
</evidence>
<keyword evidence="12" id="KW-1185">Reference proteome</keyword>
<dbReference type="GO" id="GO:0005834">
    <property type="term" value="C:heterotrimeric G-protein complex"/>
    <property type="evidence" value="ECO:0007669"/>
    <property type="project" value="InterPro"/>
</dbReference>
<dbReference type="PRINTS" id="PR01241">
    <property type="entry name" value="GPROTEINAFNG"/>
</dbReference>
<dbReference type="SMART" id="SM00275">
    <property type="entry name" value="G_alpha"/>
    <property type="match status" value="1"/>
</dbReference>
<reference evidence="12" key="1">
    <citation type="submission" date="2013-05" db="EMBL/GenBank/DDBJ databases">
        <title>The Genome sequence of Mucor circinelloides f. circinelloides 1006PhL.</title>
        <authorList>
            <consortium name="The Broad Institute Genomics Platform"/>
            <person name="Cuomo C."/>
            <person name="Earl A."/>
            <person name="Findley K."/>
            <person name="Lee S.C."/>
            <person name="Walker B."/>
            <person name="Young S."/>
            <person name="Zeng Q."/>
            <person name="Gargeya S."/>
            <person name="Fitzgerald M."/>
            <person name="Haas B."/>
            <person name="Abouelleil A."/>
            <person name="Allen A.W."/>
            <person name="Alvarado L."/>
            <person name="Arachchi H.M."/>
            <person name="Berlin A.M."/>
            <person name="Chapman S.B."/>
            <person name="Gainer-Dewar J."/>
            <person name="Goldberg J."/>
            <person name="Griggs A."/>
            <person name="Gujja S."/>
            <person name="Hansen M."/>
            <person name="Howarth C."/>
            <person name="Imamovic A."/>
            <person name="Ireland A."/>
            <person name="Larimer J."/>
            <person name="McCowan C."/>
            <person name="Murphy C."/>
            <person name="Pearson M."/>
            <person name="Poon T.W."/>
            <person name="Priest M."/>
            <person name="Roberts A."/>
            <person name="Saif S."/>
            <person name="Shea T."/>
            <person name="Sisk P."/>
            <person name="Sykes S."/>
            <person name="Wortman J."/>
            <person name="Nusbaum C."/>
            <person name="Birren B."/>
        </authorList>
    </citation>
    <scope>NUCLEOTIDE SEQUENCE [LARGE SCALE GENOMIC DNA]</scope>
    <source>
        <strain evidence="12">1006PhL</strain>
    </source>
</reference>
<dbReference type="InterPro" id="IPR002975">
    <property type="entry name" value="Fungi_Gprotein_alpha"/>
</dbReference>
<keyword evidence="7" id="KW-0449">Lipoprotein</keyword>
<dbReference type="CDD" id="cd00066">
    <property type="entry name" value="G-alpha"/>
    <property type="match status" value="1"/>
</dbReference>
<dbReference type="GO" id="GO:0005525">
    <property type="term" value="F:GTP binding"/>
    <property type="evidence" value="ECO:0007669"/>
    <property type="project" value="UniProtKB-KW"/>
</dbReference>
<dbReference type="PANTHER" id="PTHR10218">
    <property type="entry name" value="GTP-BINDING PROTEIN ALPHA SUBUNIT"/>
    <property type="match status" value="1"/>
</dbReference>
<dbReference type="STRING" id="1220926.S2JRJ1"/>
<feature type="binding site" evidence="9">
    <location>
        <begin position="271"/>
        <end position="274"/>
    </location>
    <ligand>
        <name>GTP</name>
        <dbReference type="ChEBI" id="CHEBI:37565"/>
    </ligand>
</feature>
<dbReference type="OMA" id="GHRDKWI"/>
<feature type="binding site" evidence="9">
    <location>
        <position position="329"/>
    </location>
    <ligand>
        <name>GTP</name>
        <dbReference type="ChEBI" id="CHEBI:37565"/>
    </ligand>
</feature>
<evidence type="ECO:0000256" key="3">
    <source>
        <dbReference type="ARBA" id="ARBA00022723"/>
    </source>
</evidence>
<dbReference type="PANTHER" id="PTHR10218:SF302">
    <property type="entry name" value="GUANINE NUCLEOTIDE-BINDING PROTEIN ALPHA-5 SUBUNIT"/>
    <property type="match status" value="1"/>
</dbReference>
<dbReference type="SUPFAM" id="SSF52540">
    <property type="entry name" value="P-loop containing nucleoside triphosphate hydrolases"/>
    <property type="match status" value="1"/>
</dbReference>
<keyword evidence="2" id="KW-0519">Myristate</keyword>
<dbReference type="Gene3D" id="1.10.400.10">
    <property type="entry name" value="GI Alpha 1, domain 2-like"/>
    <property type="match status" value="1"/>
</dbReference>
<dbReference type="VEuPathDB" id="FungiDB:HMPREF1544_00295"/>
<evidence type="ECO:0000256" key="8">
    <source>
        <dbReference type="ARBA" id="ARBA00023224"/>
    </source>
</evidence>
<dbReference type="PROSITE" id="PS51882">
    <property type="entry name" value="G_ALPHA"/>
    <property type="match status" value="1"/>
</dbReference>
<keyword evidence="5 10" id="KW-0460">Magnesium</keyword>
<dbReference type="FunFam" id="3.40.50.300:FF:002307">
    <property type="entry name" value="Guanine nucleotide-binding protein G(k) subunit alpha"/>
    <property type="match status" value="1"/>
</dbReference>
<accession>S2JRJ1</accession>
<feature type="binding site" evidence="9">
    <location>
        <begin position="152"/>
        <end position="153"/>
    </location>
    <ligand>
        <name>GTP</name>
        <dbReference type="ChEBI" id="CHEBI:37565"/>
    </ligand>
</feature>
<evidence type="ECO:0000313" key="12">
    <source>
        <dbReference type="Proteomes" id="UP000014254"/>
    </source>
</evidence>
<feature type="binding site" evidence="9">
    <location>
        <begin position="177"/>
        <end position="183"/>
    </location>
    <ligand>
        <name>GTP</name>
        <dbReference type="ChEBI" id="CHEBI:37565"/>
    </ligand>
</feature>
<organism evidence="11 12">
    <name type="scientific">Mucor circinelloides f. circinelloides (strain 1006PhL)</name>
    <name type="common">Mucormycosis agent</name>
    <name type="synonym">Calyptromyces circinelloides</name>
    <dbReference type="NCBI Taxonomy" id="1220926"/>
    <lineage>
        <taxon>Eukaryota</taxon>
        <taxon>Fungi</taxon>
        <taxon>Fungi incertae sedis</taxon>
        <taxon>Mucoromycota</taxon>
        <taxon>Mucoromycotina</taxon>
        <taxon>Mucoromycetes</taxon>
        <taxon>Mucorales</taxon>
        <taxon>Mucorineae</taxon>
        <taxon>Mucoraceae</taxon>
        <taxon>Mucor</taxon>
    </lineage>
</organism>
<keyword evidence="3 10" id="KW-0479">Metal-binding</keyword>
<dbReference type="Pfam" id="PF00503">
    <property type="entry name" value="G-alpha"/>
    <property type="match status" value="1"/>
</dbReference>
<evidence type="ECO:0000256" key="6">
    <source>
        <dbReference type="ARBA" id="ARBA00023134"/>
    </source>
</evidence>
<dbReference type="GO" id="GO:0007010">
    <property type="term" value="P:cytoskeleton organization"/>
    <property type="evidence" value="ECO:0007669"/>
    <property type="project" value="UniProtKB-ARBA"/>
</dbReference>
<dbReference type="EMBL" id="KE123897">
    <property type="protein sequence ID" value="EPB92856.1"/>
    <property type="molecule type" value="Genomic_DNA"/>
</dbReference>
<feature type="binding site" evidence="10">
    <location>
        <position position="50"/>
    </location>
    <ligand>
        <name>Mg(2+)</name>
        <dbReference type="ChEBI" id="CHEBI:18420"/>
    </ligand>
</feature>
<dbReference type="GO" id="GO:0001664">
    <property type="term" value="F:G protein-coupled receptor binding"/>
    <property type="evidence" value="ECO:0007669"/>
    <property type="project" value="InterPro"/>
</dbReference>
<dbReference type="InterPro" id="IPR001019">
    <property type="entry name" value="Gprotein_alpha_su"/>
</dbReference>
<dbReference type="GO" id="GO:0007188">
    <property type="term" value="P:adenylate cyclase-modulating G protein-coupled receptor signaling pathway"/>
    <property type="evidence" value="ECO:0007669"/>
    <property type="project" value="TreeGrafter"/>
</dbReference>
<dbReference type="GO" id="GO:0005737">
    <property type="term" value="C:cytoplasm"/>
    <property type="evidence" value="ECO:0007669"/>
    <property type="project" value="TreeGrafter"/>
</dbReference>
<keyword evidence="6 9" id="KW-0342">GTP-binding</keyword>
<evidence type="ECO:0000256" key="9">
    <source>
        <dbReference type="PIRSR" id="PIRSR601019-1"/>
    </source>
</evidence>
<protein>
    <submittedName>
        <fullName evidence="11">Guanine nucleotide-binding protein subunit alpha, other</fullName>
    </submittedName>
</protein>
<dbReference type="GO" id="GO:0046872">
    <property type="term" value="F:metal ion binding"/>
    <property type="evidence" value="ECO:0007669"/>
    <property type="project" value="UniProtKB-KW"/>
</dbReference>
<comment type="subunit">
    <text evidence="1">G proteins are composed of 3 units; alpha, beta and gamma. The alpha chain contains the guanine nucleotide binding site.</text>
</comment>
<dbReference type="InterPro" id="IPR011025">
    <property type="entry name" value="GproteinA_insert"/>
</dbReference>
<feature type="binding site" evidence="10">
    <location>
        <position position="183"/>
    </location>
    <ligand>
        <name>Mg(2+)</name>
        <dbReference type="ChEBI" id="CHEBI:18420"/>
    </ligand>
</feature>
<dbReference type="Gene3D" id="3.40.50.300">
    <property type="entry name" value="P-loop containing nucleotide triphosphate hydrolases"/>
    <property type="match status" value="1"/>
</dbReference>
<dbReference type="InParanoid" id="S2JRJ1"/>
<sequence length="357" mass="41530">MGCKPSKELTEAEQDAIRNKEIDTQIKQAKANSLREIKLLLLGAGESGKSTVLKQMKLIHDSGYTKEERDEFKEIIYSNTVQSMRVILEAMEAMQVSLEDEAVGNKYRDIVWALPIQIQRLSGEVTEAIRYLWKDKNLLSVYDRNQEYQLNDSAKYFFDSIDRIGDPDYTPTDQDVLRARVKTTGITETTFRMGEYTYRMFDLGGQRSERKKWIHCFENVMAVIFMVALSEFDQVLIEDEHMNRMRESLLLFDSICNSKWFKKTSIILFLNKTDIFREKIEHNHLLSETFPEFKGANTYQQASQFLLQQFLALNKESETKQIYSHFTCATDTAQMEFVMNAVSDIIIQNCLRDVGLL</sequence>
<evidence type="ECO:0000256" key="4">
    <source>
        <dbReference type="ARBA" id="ARBA00022741"/>
    </source>
</evidence>
<dbReference type="PRINTS" id="PR00318">
    <property type="entry name" value="GPROTEINA"/>
</dbReference>
<evidence type="ECO:0000256" key="7">
    <source>
        <dbReference type="ARBA" id="ARBA00023139"/>
    </source>
</evidence>
<evidence type="ECO:0000313" key="11">
    <source>
        <dbReference type="EMBL" id="EPB92856.1"/>
    </source>
</evidence>
<feature type="binding site" evidence="9">
    <location>
        <begin position="46"/>
        <end position="51"/>
    </location>
    <ligand>
        <name>GTP</name>
        <dbReference type="ChEBI" id="CHEBI:37565"/>
    </ligand>
</feature>
<dbReference type="SUPFAM" id="SSF47895">
    <property type="entry name" value="Transducin (alpha subunit), insertion domain"/>
    <property type="match status" value="1"/>
</dbReference>
<dbReference type="OrthoDB" id="5817230at2759"/>
<keyword evidence="7" id="KW-0564">Palmitate</keyword>
<dbReference type="eggNOG" id="KOG0082">
    <property type="taxonomic scope" value="Eukaryota"/>
</dbReference>
<dbReference type="AlphaFoldDB" id="S2JRJ1"/>
<evidence type="ECO:0000256" key="2">
    <source>
        <dbReference type="ARBA" id="ARBA00022707"/>
    </source>
</evidence>
<gene>
    <name evidence="11" type="ORF">HMPREF1544_00295</name>
</gene>